<feature type="compositionally biased region" description="Low complexity" evidence="7">
    <location>
        <begin position="76"/>
        <end position="85"/>
    </location>
</feature>
<dbReference type="PANTHER" id="PTHR11742">
    <property type="entry name" value="MANNOSYL-OLIGOSACCHARIDE ALPHA-1,2-MANNOSIDASE-RELATED"/>
    <property type="match status" value="1"/>
</dbReference>
<comment type="cofactor">
    <cofactor evidence="1">
        <name>Ca(2+)</name>
        <dbReference type="ChEBI" id="CHEBI:29108"/>
    </cofactor>
</comment>
<gene>
    <name evidence="8" type="ORF">D4764_01G0002490</name>
</gene>
<feature type="region of interest" description="Disordered" evidence="7">
    <location>
        <begin position="156"/>
        <end position="183"/>
    </location>
</feature>
<dbReference type="GO" id="GO:0005783">
    <property type="term" value="C:endoplasmic reticulum"/>
    <property type="evidence" value="ECO:0007669"/>
    <property type="project" value="TreeGrafter"/>
</dbReference>
<dbReference type="EC" id="3.2.1.-" evidence="6"/>
<evidence type="ECO:0000256" key="5">
    <source>
        <dbReference type="ARBA" id="ARBA00023157"/>
    </source>
</evidence>
<feature type="region of interest" description="Disordered" evidence="7">
    <location>
        <begin position="48"/>
        <end position="113"/>
    </location>
</feature>
<evidence type="ECO:0000313" key="9">
    <source>
        <dbReference type="Proteomes" id="UP000324091"/>
    </source>
</evidence>
<evidence type="ECO:0000256" key="7">
    <source>
        <dbReference type="SAM" id="MobiDB-lite"/>
    </source>
</evidence>
<name>A0A5C6PL30_9TELE</name>
<dbReference type="AlphaFoldDB" id="A0A5C6PL30"/>
<accession>A0A5C6PL30</accession>
<comment type="pathway">
    <text evidence="2">Protein modification; protein glycosylation.</text>
</comment>
<dbReference type="EMBL" id="RHFK02000001">
    <property type="protein sequence ID" value="TWW80434.1"/>
    <property type="molecule type" value="Genomic_DNA"/>
</dbReference>
<dbReference type="SUPFAM" id="SSF48225">
    <property type="entry name" value="Seven-hairpin glycosidases"/>
    <property type="match status" value="1"/>
</dbReference>
<dbReference type="GO" id="GO:0004571">
    <property type="term" value="F:mannosyl-oligosaccharide 1,2-alpha-mannosidase activity"/>
    <property type="evidence" value="ECO:0007669"/>
    <property type="project" value="InterPro"/>
</dbReference>
<comment type="caution">
    <text evidence="8">The sequence shown here is derived from an EMBL/GenBank/DDBJ whole genome shotgun (WGS) entry which is preliminary data.</text>
</comment>
<keyword evidence="9" id="KW-1185">Reference proteome</keyword>
<organism evidence="8 9">
    <name type="scientific">Takifugu flavidus</name>
    <name type="common">sansaifugu</name>
    <dbReference type="NCBI Taxonomy" id="433684"/>
    <lineage>
        <taxon>Eukaryota</taxon>
        <taxon>Metazoa</taxon>
        <taxon>Chordata</taxon>
        <taxon>Craniata</taxon>
        <taxon>Vertebrata</taxon>
        <taxon>Euteleostomi</taxon>
        <taxon>Actinopterygii</taxon>
        <taxon>Neopterygii</taxon>
        <taxon>Teleostei</taxon>
        <taxon>Neoteleostei</taxon>
        <taxon>Acanthomorphata</taxon>
        <taxon>Eupercaria</taxon>
        <taxon>Tetraodontiformes</taxon>
        <taxon>Tetradontoidea</taxon>
        <taxon>Tetraodontidae</taxon>
        <taxon>Takifugu</taxon>
    </lineage>
</organism>
<dbReference type="Pfam" id="PF01532">
    <property type="entry name" value="Glyco_hydro_47"/>
    <property type="match status" value="1"/>
</dbReference>
<dbReference type="GO" id="GO:0005975">
    <property type="term" value="P:carbohydrate metabolic process"/>
    <property type="evidence" value="ECO:0007669"/>
    <property type="project" value="InterPro"/>
</dbReference>
<dbReference type="InterPro" id="IPR036026">
    <property type="entry name" value="Seven-hairpin_glycosidases"/>
</dbReference>
<evidence type="ECO:0000256" key="3">
    <source>
        <dbReference type="ARBA" id="ARBA00007658"/>
    </source>
</evidence>
<dbReference type="Proteomes" id="UP000324091">
    <property type="component" value="Chromosome 1"/>
</dbReference>
<dbReference type="GO" id="GO:0005509">
    <property type="term" value="F:calcium ion binding"/>
    <property type="evidence" value="ECO:0007669"/>
    <property type="project" value="InterPro"/>
</dbReference>
<evidence type="ECO:0000313" key="8">
    <source>
        <dbReference type="EMBL" id="TWW80434.1"/>
    </source>
</evidence>
<proteinExistence type="inferred from homology"/>
<keyword evidence="5" id="KW-1015">Disulfide bond</keyword>
<evidence type="ECO:0000256" key="4">
    <source>
        <dbReference type="ARBA" id="ARBA00022801"/>
    </source>
</evidence>
<sequence length="308" mass="34167">MDEISEAVIERVQYSTSVLGGVFCQQTWGPSVLRGDPPSSVGTRCPPCGPAVLRGDPPSSVGTRRPPWGPAVLRVDSAADSADPSVSENMREQHSLSPELLYQNSMTTEEEESLRDKIRADHERALQEAKEKLRKSREELQAEIQTEKNKVVEDLKKKDSGPKPLPPVPMPKVVGVSDGEPLEPDVKEKRDKIREMMKHAWDSYRQYGWGHNELKPLAKKGHSTNIFGNSQLGATIVDALDTLYIMGLHEEFRDGQEWIEQNLDFGVVRSNLLCSEKPNPENSLFNLSGGAAVSRLGIILHRLLSAQA</sequence>
<dbReference type="GO" id="GO:0070062">
    <property type="term" value="C:extracellular exosome"/>
    <property type="evidence" value="ECO:0007669"/>
    <property type="project" value="TreeGrafter"/>
</dbReference>
<evidence type="ECO:0000256" key="2">
    <source>
        <dbReference type="ARBA" id="ARBA00004922"/>
    </source>
</evidence>
<reference evidence="8 9" key="1">
    <citation type="submission" date="2019-04" db="EMBL/GenBank/DDBJ databases">
        <title>Chromosome genome assembly for Takifugu flavidus.</title>
        <authorList>
            <person name="Xiao S."/>
        </authorList>
    </citation>
    <scope>NUCLEOTIDE SEQUENCE [LARGE SCALE GENOMIC DNA]</scope>
    <source>
        <strain evidence="8">HTHZ2018</strain>
        <tissue evidence="8">Muscle</tissue>
    </source>
</reference>
<comment type="similarity">
    <text evidence="3 6">Belongs to the glycosyl hydrolase 47 family.</text>
</comment>
<evidence type="ECO:0000256" key="6">
    <source>
        <dbReference type="RuleBase" id="RU361193"/>
    </source>
</evidence>
<dbReference type="GO" id="GO:0000139">
    <property type="term" value="C:Golgi membrane"/>
    <property type="evidence" value="ECO:0007669"/>
    <property type="project" value="TreeGrafter"/>
</dbReference>
<dbReference type="Gene3D" id="1.50.10.10">
    <property type="match status" value="1"/>
</dbReference>
<dbReference type="InterPro" id="IPR012341">
    <property type="entry name" value="6hp_glycosidase-like_sf"/>
</dbReference>
<dbReference type="PANTHER" id="PTHR11742:SF40">
    <property type="entry name" value="MANNOSYL-OLIGOSACCHARIDE 1,2-ALPHA-MANNOSIDASE IB"/>
    <property type="match status" value="1"/>
</dbReference>
<keyword evidence="6" id="KW-0326">Glycosidase</keyword>
<keyword evidence="4 6" id="KW-0378">Hydrolase</keyword>
<dbReference type="InterPro" id="IPR001382">
    <property type="entry name" value="Glyco_hydro_47"/>
</dbReference>
<dbReference type="InterPro" id="IPR050749">
    <property type="entry name" value="Glycosyl_Hydrolase_47"/>
</dbReference>
<dbReference type="PRINTS" id="PR00747">
    <property type="entry name" value="GLYHDRLASE47"/>
</dbReference>
<evidence type="ECO:0000256" key="1">
    <source>
        <dbReference type="ARBA" id="ARBA00001913"/>
    </source>
</evidence>
<protein>
    <recommendedName>
        <fullName evidence="6">alpha-1,2-Mannosidase</fullName>
        <ecNumber evidence="6">3.2.1.-</ecNumber>
    </recommendedName>
</protein>